<protein>
    <submittedName>
        <fullName evidence="1">Uncharacterized protein</fullName>
    </submittedName>
</protein>
<comment type="caution">
    <text evidence="1">The sequence shown here is derived from an EMBL/GenBank/DDBJ whole genome shotgun (WGS) entry which is preliminary data.</text>
</comment>
<name>A0A2U2PHU4_9SPHI</name>
<gene>
    <name evidence="1" type="ORF">DDR33_08550</name>
</gene>
<dbReference type="Proteomes" id="UP000245647">
    <property type="component" value="Unassembled WGS sequence"/>
</dbReference>
<dbReference type="AlphaFoldDB" id="A0A2U2PHU4"/>
<dbReference type="EMBL" id="QEAS01000006">
    <property type="protein sequence ID" value="PWG80976.1"/>
    <property type="molecule type" value="Genomic_DNA"/>
</dbReference>
<accession>A0A2U2PHU4</accession>
<organism evidence="1 2">
    <name type="scientific">Pararcticibacter amylolyticus</name>
    <dbReference type="NCBI Taxonomy" id="2173175"/>
    <lineage>
        <taxon>Bacteria</taxon>
        <taxon>Pseudomonadati</taxon>
        <taxon>Bacteroidota</taxon>
        <taxon>Sphingobacteriia</taxon>
        <taxon>Sphingobacteriales</taxon>
        <taxon>Sphingobacteriaceae</taxon>
        <taxon>Pararcticibacter</taxon>
    </lineage>
</organism>
<keyword evidence="2" id="KW-1185">Reference proteome</keyword>
<proteinExistence type="predicted"/>
<evidence type="ECO:0000313" key="2">
    <source>
        <dbReference type="Proteomes" id="UP000245647"/>
    </source>
</evidence>
<evidence type="ECO:0000313" key="1">
    <source>
        <dbReference type="EMBL" id="PWG80976.1"/>
    </source>
</evidence>
<reference evidence="1 2" key="1">
    <citation type="submission" date="2018-04" db="EMBL/GenBank/DDBJ databases">
        <title>Pedobacter chongqingensis sp. nov., isolated from a rottenly hemp rope.</title>
        <authorList>
            <person name="Cai Y."/>
        </authorList>
    </citation>
    <scope>NUCLEOTIDE SEQUENCE [LARGE SCALE GENOMIC DNA]</scope>
    <source>
        <strain evidence="1 2">FJ4-8</strain>
    </source>
</reference>
<sequence length="264" mass="28848">MAGSFYGCEPIVEDGPEPAALQAEQFQANIAPVMVNGKRSNRVICETSSKVSVQWTDGIKTYTGNRAVMTLFLTGQQVITAVALNQDGSTFTKDFTVNVEEKSFAVEPQYEYLCGTGEKTWTWQGEKCFGNGGAGETGPAWWVLNPSDVTTQCRDKKLDADGLGATMTFTLRGLKMKKTSSDQKVRAGAFTMDLASNSANGWSYGIGSIRVSGTNILCGHDFNDPGLKAWSEYNIVSLTPDKMVLAAQEFDKDGWWYYVFVPSN</sequence>